<sequence>MIGRIAGAALRGLLVALLVATPSLLLPGSITDASEMIALLAILAGALTFAEYNTEFPSFIEFRDAPPLNRLRFFCLLAMFLVLTTITRHTTDPSGLTAFLTGLGGLIGHLTDFPYSPVRLAILMLPTEAGVQTVDAVRIAAGVSYVIAMLTVIAFLISVRVMGWPTSSGAFNVWVNLPLFDPTTGGDVVHRLQRDGRINMIVGFLAPFFVPALIKLVSDNFEPLSMEDPKTRIWLLSAWAFLPASMMMRGLAMSRIAELIEEKRRRVYASAEAMQTA</sequence>
<accession>A0A8J3M5A7</accession>
<name>A0A8J3M5A7_9RHOB</name>
<keyword evidence="1" id="KW-0472">Membrane</keyword>
<proteinExistence type="predicted"/>
<keyword evidence="1" id="KW-0812">Transmembrane</keyword>
<feature type="transmembrane region" description="Helical" evidence="1">
    <location>
        <begin position="198"/>
        <end position="214"/>
    </location>
</feature>
<organism evidence="2 3">
    <name type="scientific">Seohaeicola zhoushanensis</name>
    <dbReference type="NCBI Taxonomy" id="1569283"/>
    <lineage>
        <taxon>Bacteria</taxon>
        <taxon>Pseudomonadati</taxon>
        <taxon>Pseudomonadota</taxon>
        <taxon>Alphaproteobacteria</taxon>
        <taxon>Rhodobacterales</taxon>
        <taxon>Roseobacteraceae</taxon>
        <taxon>Seohaeicola</taxon>
    </lineage>
</organism>
<dbReference type="AlphaFoldDB" id="A0A8J3M5A7"/>
<reference evidence="2" key="1">
    <citation type="journal article" date="2014" name="Int. J. Syst. Evol. Microbiol.">
        <title>Complete genome sequence of Corynebacterium casei LMG S-19264T (=DSM 44701T), isolated from a smear-ripened cheese.</title>
        <authorList>
            <consortium name="US DOE Joint Genome Institute (JGI-PGF)"/>
            <person name="Walter F."/>
            <person name="Albersmeier A."/>
            <person name="Kalinowski J."/>
            <person name="Ruckert C."/>
        </authorList>
    </citation>
    <scope>NUCLEOTIDE SEQUENCE</scope>
    <source>
        <strain evidence="2">KCTC 42650</strain>
    </source>
</reference>
<comment type="caution">
    <text evidence="2">The sequence shown here is derived from an EMBL/GenBank/DDBJ whole genome shotgun (WGS) entry which is preliminary data.</text>
</comment>
<evidence type="ECO:0000313" key="2">
    <source>
        <dbReference type="EMBL" id="GHF35729.1"/>
    </source>
</evidence>
<keyword evidence="1" id="KW-1133">Transmembrane helix</keyword>
<dbReference type="Proteomes" id="UP000626220">
    <property type="component" value="Unassembled WGS sequence"/>
</dbReference>
<feature type="transmembrane region" description="Helical" evidence="1">
    <location>
        <begin position="73"/>
        <end position="91"/>
    </location>
</feature>
<keyword evidence="3" id="KW-1185">Reference proteome</keyword>
<feature type="transmembrane region" description="Helical" evidence="1">
    <location>
        <begin position="234"/>
        <end position="256"/>
    </location>
</feature>
<evidence type="ECO:0000313" key="3">
    <source>
        <dbReference type="Proteomes" id="UP000626220"/>
    </source>
</evidence>
<feature type="transmembrane region" description="Helical" evidence="1">
    <location>
        <begin position="136"/>
        <end position="157"/>
    </location>
</feature>
<dbReference type="RefSeq" id="WP_189678382.1">
    <property type="nucleotide sequence ID" value="NZ_BNCJ01000001.1"/>
</dbReference>
<feature type="transmembrane region" description="Helical" evidence="1">
    <location>
        <begin position="12"/>
        <end position="30"/>
    </location>
</feature>
<gene>
    <name evidence="2" type="ORF">GCM10017056_04280</name>
</gene>
<dbReference type="EMBL" id="BNCJ01000001">
    <property type="protein sequence ID" value="GHF35729.1"/>
    <property type="molecule type" value="Genomic_DNA"/>
</dbReference>
<feature type="transmembrane region" description="Helical" evidence="1">
    <location>
        <begin position="36"/>
        <end position="52"/>
    </location>
</feature>
<evidence type="ECO:0000256" key="1">
    <source>
        <dbReference type="SAM" id="Phobius"/>
    </source>
</evidence>
<reference evidence="2" key="2">
    <citation type="submission" date="2020-09" db="EMBL/GenBank/DDBJ databases">
        <authorList>
            <person name="Sun Q."/>
            <person name="Kim S."/>
        </authorList>
    </citation>
    <scope>NUCLEOTIDE SEQUENCE</scope>
    <source>
        <strain evidence="2">KCTC 42650</strain>
    </source>
</reference>
<protein>
    <submittedName>
        <fullName evidence="2">Membrane protein</fullName>
    </submittedName>
</protein>